<proteinExistence type="predicted"/>
<dbReference type="Proteomes" id="UP001341840">
    <property type="component" value="Unassembled WGS sequence"/>
</dbReference>
<gene>
    <name evidence="1" type="ORF">PIB30_077060</name>
</gene>
<keyword evidence="2" id="KW-1185">Reference proteome</keyword>
<comment type="caution">
    <text evidence="1">The sequence shown here is derived from an EMBL/GenBank/DDBJ whole genome shotgun (WGS) entry which is preliminary data.</text>
</comment>
<evidence type="ECO:0000313" key="1">
    <source>
        <dbReference type="EMBL" id="MED6223743.1"/>
    </source>
</evidence>
<evidence type="ECO:0000313" key="2">
    <source>
        <dbReference type="Proteomes" id="UP001341840"/>
    </source>
</evidence>
<reference evidence="1 2" key="1">
    <citation type="journal article" date="2023" name="Plants (Basel)">
        <title>Bridging the Gap: Combining Genomics and Transcriptomics Approaches to Understand Stylosanthes scabra, an Orphan Legume from the Brazilian Caatinga.</title>
        <authorList>
            <person name="Ferreira-Neto J.R.C."/>
            <person name="da Silva M.D."/>
            <person name="Binneck E."/>
            <person name="de Melo N.F."/>
            <person name="da Silva R.H."/>
            <person name="de Melo A.L.T.M."/>
            <person name="Pandolfi V."/>
            <person name="Bustamante F.O."/>
            <person name="Brasileiro-Vidal A.C."/>
            <person name="Benko-Iseppon A.M."/>
        </authorList>
    </citation>
    <scope>NUCLEOTIDE SEQUENCE [LARGE SCALE GENOMIC DNA]</scope>
    <source>
        <tissue evidence="1">Leaves</tissue>
    </source>
</reference>
<organism evidence="1 2">
    <name type="scientific">Stylosanthes scabra</name>
    <dbReference type="NCBI Taxonomy" id="79078"/>
    <lineage>
        <taxon>Eukaryota</taxon>
        <taxon>Viridiplantae</taxon>
        <taxon>Streptophyta</taxon>
        <taxon>Embryophyta</taxon>
        <taxon>Tracheophyta</taxon>
        <taxon>Spermatophyta</taxon>
        <taxon>Magnoliopsida</taxon>
        <taxon>eudicotyledons</taxon>
        <taxon>Gunneridae</taxon>
        <taxon>Pentapetalae</taxon>
        <taxon>rosids</taxon>
        <taxon>fabids</taxon>
        <taxon>Fabales</taxon>
        <taxon>Fabaceae</taxon>
        <taxon>Papilionoideae</taxon>
        <taxon>50 kb inversion clade</taxon>
        <taxon>dalbergioids sensu lato</taxon>
        <taxon>Dalbergieae</taxon>
        <taxon>Pterocarpus clade</taxon>
        <taxon>Stylosanthes</taxon>
    </lineage>
</organism>
<feature type="non-terminal residue" evidence="1">
    <location>
        <position position="82"/>
    </location>
</feature>
<protein>
    <submittedName>
        <fullName evidence="1">Uncharacterized protein</fullName>
    </submittedName>
</protein>
<name>A0ABU6ZP55_9FABA</name>
<accession>A0ABU6ZP55</accession>
<sequence length="82" mass="9479">MVKKEKLRWQWAPTRAGTCPSPPYLSLPRPSPSPIPVPILHFLTKWLRDATVKWTQSKRYTKMDPGHKYLDVVDMDDGGFGR</sequence>
<dbReference type="EMBL" id="JASCZI010272886">
    <property type="protein sequence ID" value="MED6223743.1"/>
    <property type="molecule type" value="Genomic_DNA"/>
</dbReference>